<dbReference type="PANTHER" id="PTHR24082:SF283">
    <property type="entry name" value="NUCLEAR HORMONE RECEPTOR HR96"/>
    <property type="match status" value="1"/>
</dbReference>
<sequence length="167" mass="19419">MLILFLFLFLLVHPAYYSWVGLFLIANKFYQIKPFFIMKNLSSKNSTNKKRQSTIETSGCKVCGAPAQYSYYGTLACHACKAFFKRNAKHGQEVLKCDWDDNCEVNVNNRHVCSYCRLMKCFACGMQINMFRSFHQKKKETSQKRKAMDDHLETPSTTLLQLTQPEQ</sequence>
<dbReference type="PROSITE" id="PS51030">
    <property type="entry name" value="NUCLEAR_REC_DBD_2"/>
    <property type="match status" value="1"/>
</dbReference>
<keyword evidence="1" id="KW-0479">Metal-binding</keyword>
<feature type="compositionally biased region" description="Low complexity" evidence="9">
    <location>
        <begin position="154"/>
        <end position="167"/>
    </location>
</feature>
<dbReference type="GO" id="GO:0004879">
    <property type="term" value="F:nuclear receptor activity"/>
    <property type="evidence" value="ECO:0007669"/>
    <property type="project" value="TreeGrafter"/>
</dbReference>
<keyword evidence="5" id="KW-0238">DNA-binding</keyword>
<keyword evidence="14" id="KW-1185">Reference proteome</keyword>
<name>A0A815K9A5_9BILA</name>
<dbReference type="PANTHER" id="PTHR24082">
    <property type="entry name" value="NUCLEAR HORMONE RECEPTOR"/>
    <property type="match status" value="1"/>
</dbReference>
<dbReference type="GO" id="GO:0030154">
    <property type="term" value="P:cell differentiation"/>
    <property type="evidence" value="ECO:0007669"/>
    <property type="project" value="TreeGrafter"/>
</dbReference>
<accession>A0A815K9A5</accession>
<dbReference type="Proteomes" id="UP000663854">
    <property type="component" value="Unassembled WGS sequence"/>
</dbReference>
<evidence type="ECO:0000256" key="5">
    <source>
        <dbReference type="ARBA" id="ARBA00023125"/>
    </source>
</evidence>
<feature type="domain" description="Nuclear receptor" evidence="10">
    <location>
        <begin position="57"/>
        <end position="133"/>
    </location>
</feature>
<evidence type="ECO:0000256" key="6">
    <source>
        <dbReference type="ARBA" id="ARBA00023163"/>
    </source>
</evidence>
<gene>
    <name evidence="12" type="ORF">JXQ802_LOCUS50598</name>
    <name evidence="11" type="ORF">PYM288_LOCUS34427</name>
</gene>
<evidence type="ECO:0000256" key="9">
    <source>
        <dbReference type="SAM" id="MobiDB-lite"/>
    </source>
</evidence>
<keyword evidence="3" id="KW-0862">Zinc</keyword>
<dbReference type="InterPro" id="IPR001628">
    <property type="entry name" value="Znf_hrmn_rcpt"/>
</dbReference>
<dbReference type="Proteomes" id="UP000663870">
    <property type="component" value="Unassembled WGS sequence"/>
</dbReference>
<feature type="compositionally biased region" description="Basic and acidic residues" evidence="9">
    <location>
        <begin position="139"/>
        <end position="153"/>
    </location>
</feature>
<reference evidence="11" key="1">
    <citation type="submission" date="2021-02" db="EMBL/GenBank/DDBJ databases">
        <authorList>
            <person name="Nowell W R."/>
        </authorList>
    </citation>
    <scope>NUCLEOTIDE SEQUENCE</scope>
</reference>
<dbReference type="EMBL" id="CAJNOH010005241">
    <property type="protein sequence ID" value="CAF1392911.1"/>
    <property type="molecule type" value="Genomic_DNA"/>
</dbReference>
<evidence type="ECO:0000256" key="2">
    <source>
        <dbReference type="ARBA" id="ARBA00022771"/>
    </source>
</evidence>
<evidence type="ECO:0000256" key="7">
    <source>
        <dbReference type="ARBA" id="ARBA00023170"/>
    </source>
</evidence>
<evidence type="ECO:0000313" key="11">
    <source>
        <dbReference type="EMBL" id="CAF1392911.1"/>
    </source>
</evidence>
<evidence type="ECO:0000313" key="13">
    <source>
        <dbReference type="Proteomes" id="UP000663854"/>
    </source>
</evidence>
<dbReference type="SUPFAM" id="SSF57716">
    <property type="entry name" value="Glucocorticoid receptor-like (DNA-binding domain)"/>
    <property type="match status" value="1"/>
</dbReference>
<dbReference type="PRINTS" id="PR00047">
    <property type="entry name" value="STROIDFINGER"/>
</dbReference>
<evidence type="ECO:0000256" key="3">
    <source>
        <dbReference type="ARBA" id="ARBA00022833"/>
    </source>
</evidence>
<keyword evidence="7" id="KW-0675">Receptor</keyword>
<dbReference type="GO" id="GO:0045944">
    <property type="term" value="P:positive regulation of transcription by RNA polymerase II"/>
    <property type="evidence" value="ECO:0007669"/>
    <property type="project" value="TreeGrafter"/>
</dbReference>
<keyword evidence="2" id="KW-0863">Zinc-finger</keyword>
<feature type="region of interest" description="Disordered" evidence="9">
    <location>
        <begin position="139"/>
        <end position="167"/>
    </location>
</feature>
<proteinExistence type="predicted"/>
<dbReference type="AlphaFoldDB" id="A0A815K9A5"/>
<evidence type="ECO:0000313" key="12">
    <source>
        <dbReference type="EMBL" id="CAF1621071.1"/>
    </source>
</evidence>
<evidence type="ECO:0000256" key="4">
    <source>
        <dbReference type="ARBA" id="ARBA00023015"/>
    </source>
</evidence>
<protein>
    <recommendedName>
        <fullName evidence="10">Nuclear receptor domain-containing protein</fullName>
    </recommendedName>
</protein>
<keyword evidence="4" id="KW-0805">Transcription regulation</keyword>
<feature type="non-terminal residue" evidence="11">
    <location>
        <position position="1"/>
    </location>
</feature>
<dbReference type="SMART" id="SM00399">
    <property type="entry name" value="ZnF_C4"/>
    <property type="match status" value="1"/>
</dbReference>
<dbReference type="InterPro" id="IPR050234">
    <property type="entry name" value="Nuclear_hormone_rcpt_NR1"/>
</dbReference>
<keyword evidence="6" id="KW-0804">Transcription</keyword>
<comment type="caution">
    <text evidence="11">The sequence shown here is derived from an EMBL/GenBank/DDBJ whole genome shotgun (WGS) entry which is preliminary data.</text>
</comment>
<dbReference type="GO" id="GO:0008270">
    <property type="term" value="F:zinc ion binding"/>
    <property type="evidence" value="ECO:0007669"/>
    <property type="project" value="UniProtKB-KW"/>
</dbReference>
<dbReference type="GO" id="GO:0000122">
    <property type="term" value="P:negative regulation of transcription by RNA polymerase II"/>
    <property type="evidence" value="ECO:0007669"/>
    <property type="project" value="TreeGrafter"/>
</dbReference>
<dbReference type="PROSITE" id="PS00031">
    <property type="entry name" value="NUCLEAR_REC_DBD_1"/>
    <property type="match status" value="1"/>
</dbReference>
<dbReference type="GO" id="GO:0000978">
    <property type="term" value="F:RNA polymerase II cis-regulatory region sequence-specific DNA binding"/>
    <property type="evidence" value="ECO:0007669"/>
    <property type="project" value="TreeGrafter"/>
</dbReference>
<dbReference type="Pfam" id="PF00105">
    <property type="entry name" value="zf-C4"/>
    <property type="match status" value="1"/>
</dbReference>
<evidence type="ECO:0000256" key="8">
    <source>
        <dbReference type="ARBA" id="ARBA00023242"/>
    </source>
</evidence>
<dbReference type="Gene3D" id="3.30.50.10">
    <property type="entry name" value="Erythroid Transcription Factor GATA-1, subunit A"/>
    <property type="match status" value="1"/>
</dbReference>
<organism evidence="11 13">
    <name type="scientific">Rotaria sordida</name>
    <dbReference type="NCBI Taxonomy" id="392033"/>
    <lineage>
        <taxon>Eukaryota</taxon>
        <taxon>Metazoa</taxon>
        <taxon>Spiralia</taxon>
        <taxon>Gnathifera</taxon>
        <taxon>Rotifera</taxon>
        <taxon>Eurotatoria</taxon>
        <taxon>Bdelloidea</taxon>
        <taxon>Philodinida</taxon>
        <taxon>Philodinidae</taxon>
        <taxon>Rotaria</taxon>
    </lineage>
</organism>
<dbReference type="EMBL" id="CAJNOL010006725">
    <property type="protein sequence ID" value="CAF1621071.1"/>
    <property type="molecule type" value="Genomic_DNA"/>
</dbReference>
<evidence type="ECO:0000313" key="14">
    <source>
        <dbReference type="Proteomes" id="UP000663870"/>
    </source>
</evidence>
<dbReference type="InterPro" id="IPR013088">
    <property type="entry name" value="Znf_NHR/GATA"/>
</dbReference>
<evidence type="ECO:0000256" key="1">
    <source>
        <dbReference type="ARBA" id="ARBA00022723"/>
    </source>
</evidence>
<keyword evidence="8" id="KW-0539">Nucleus</keyword>
<evidence type="ECO:0000259" key="10">
    <source>
        <dbReference type="PROSITE" id="PS51030"/>
    </source>
</evidence>